<gene>
    <name evidence="6" type="ORF">ACFPM7_29100</name>
</gene>
<dbReference type="PANTHER" id="PTHR30055:SF239">
    <property type="entry name" value="TRANSCRIPTIONAL REGULATORY PROTEIN"/>
    <property type="match status" value="1"/>
</dbReference>
<dbReference type="Gene3D" id="1.10.10.60">
    <property type="entry name" value="Homeodomain-like"/>
    <property type="match status" value="1"/>
</dbReference>
<dbReference type="RefSeq" id="WP_378251040.1">
    <property type="nucleotide sequence ID" value="NZ_JBHSKF010000021.1"/>
</dbReference>
<comment type="caution">
    <text evidence="6">The sequence shown here is derived from an EMBL/GenBank/DDBJ whole genome shotgun (WGS) entry which is preliminary data.</text>
</comment>
<keyword evidence="2 4" id="KW-0238">DNA-binding</keyword>
<evidence type="ECO:0000256" key="2">
    <source>
        <dbReference type="ARBA" id="ARBA00023125"/>
    </source>
</evidence>
<dbReference type="SUPFAM" id="SSF48498">
    <property type="entry name" value="Tetracyclin repressor-like, C-terminal domain"/>
    <property type="match status" value="1"/>
</dbReference>
<evidence type="ECO:0000256" key="4">
    <source>
        <dbReference type="PROSITE-ProRule" id="PRU00335"/>
    </source>
</evidence>
<dbReference type="InterPro" id="IPR036271">
    <property type="entry name" value="Tet_transcr_reg_TetR-rel_C_sf"/>
</dbReference>
<proteinExistence type="predicted"/>
<reference evidence="7" key="1">
    <citation type="journal article" date="2019" name="Int. J. Syst. Evol. Microbiol.">
        <title>The Global Catalogue of Microorganisms (GCM) 10K type strain sequencing project: providing services to taxonomists for standard genome sequencing and annotation.</title>
        <authorList>
            <consortium name="The Broad Institute Genomics Platform"/>
            <consortium name="The Broad Institute Genome Sequencing Center for Infectious Disease"/>
            <person name="Wu L."/>
            <person name="Ma J."/>
        </authorList>
    </citation>
    <scope>NUCLEOTIDE SEQUENCE [LARGE SCALE GENOMIC DNA]</scope>
    <source>
        <strain evidence="7">CCUG 59778</strain>
    </source>
</reference>
<dbReference type="InterPro" id="IPR050109">
    <property type="entry name" value="HTH-type_TetR-like_transc_reg"/>
</dbReference>
<dbReference type="Proteomes" id="UP001596157">
    <property type="component" value="Unassembled WGS sequence"/>
</dbReference>
<feature type="DNA-binding region" description="H-T-H motif" evidence="4">
    <location>
        <begin position="28"/>
        <end position="47"/>
    </location>
</feature>
<evidence type="ECO:0000256" key="3">
    <source>
        <dbReference type="ARBA" id="ARBA00023163"/>
    </source>
</evidence>
<name>A0ABW0EW55_9PSEU</name>
<dbReference type="SUPFAM" id="SSF46689">
    <property type="entry name" value="Homeodomain-like"/>
    <property type="match status" value="1"/>
</dbReference>
<feature type="domain" description="HTH tetR-type" evidence="5">
    <location>
        <begin position="5"/>
        <end position="65"/>
    </location>
</feature>
<evidence type="ECO:0000313" key="7">
    <source>
        <dbReference type="Proteomes" id="UP001596157"/>
    </source>
</evidence>
<dbReference type="InterPro" id="IPR023772">
    <property type="entry name" value="DNA-bd_HTH_TetR-type_CS"/>
</dbReference>
<dbReference type="PANTHER" id="PTHR30055">
    <property type="entry name" value="HTH-TYPE TRANSCRIPTIONAL REGULATOR RUTR"/>
    <property type="match status" value="1"/>
</dbReference>
<accession>A0ABW0EW55</accession>
<keyword evidence="7" id="KW-1185">Reference proteome</keyword>
<dbReference type="InterPro" id="IPR025996">
    <property type="entry name" value="MT1864/Rv1816-like_C"/>
</dbReference>
<protein>
    <submittedName>
        <fullName evidence="6">TetR/AcrR family transcriptional regulator</fullName>
    </submittedName>
</protein>
<dbReference type="PROSITE" id="PS01081">
    <property type="entry name" value="HTH_TETR_1"/>
    <property type="match status" value="1"/>
</dbReference>
<dbReference type="EMBL" id="JBHSKF010000021">
    <property type="protein sequence ID" value="MFC5291127.1"/>
    <property type="molecule type" value="Genomic_DNA"/>
</dbReference>
<sequence length="189" mass="19458">MPRAGLTADKLVAAGAELADEAGFGQVTVAALAKRFGVAAASLYSHVGGTGDLRTRVALLALDELADRAADAVAGRAGRDALAALADAYREYAEAHPGRYAATRHRLDPATAAASAGPRHAALTRAVLRGYGLAEPETTHAVRFVGATVHGFLDLSASGSFAHSEPHARASWTRALDALDAALRAWPTP</sequence>
<evidence type="ECO:0000313" key="6">
    <source>
        <dbReference type="EMBL" id="MFC5291127.1"/>
    </source>
</evidence>
<evidence type="ECO:0000256" key="1">
    <source>
        <dbReference type="ARBA" id="ARBA00023015"/>
    </source>
</evidence>
<keyword evidence="1" id="KW-0805">Transcription regulation</keyword>
<evidence type="ECO:0000259" key="5">
    <source>
        <dbReference type="PROSITE" id="PS50977"/>
    </source>
</evidence>
<organism evidence="6 7">
    <name type="scientific">Actinokineospora guangxiensis</name>
    <dbReference type="NCBI Taxonomy" id="1490288"/>
    <lineage>
        <taxon>Bacteria</taxon>
        <taxon>Bacillati</taxon>
        <taxon>Actinomycetota</taxon>
        <taxon>Actinomycetes</taxon>
        <taxon>Pseudonocardiales</taxon>
        <taxon>Pseudonocardiaceae</taxon>
        <taxon>Actinokineospora</taxon>
    </lineage>
</organism>
<dbReference type="Pfam" id="PF00440">
    <property type="entry name" value="TetR_N"/>
    <property type="match status" value="1"/>
</dbReference>
<dbReference type="PROSITE" id="PS50977">
    <property type="entry name" value="HTH_TETR_2"/>
    <property type="match status" value="1"/>
</dbReference>
<dbReference type="InterPro" id="IPR009057">
    <property type="entry name" value="Homeodomain-like_sf"/>
</dbReference>
<dbReference type="Pfam" id="PF13305">
    <property type="entry name" value="TetR_C_33"/>
    <property type="match status" value="1"/>
</dbReference>
<dbReference type="InterPro" id="IPR001647">
    <property type="entry name" value="HTH_TetR"/>
</dbReference>
<keyword evidence="3" id="KW-0804">Transcription</keyword>
<dbReference type="Gene3D" id="1.10.357.10">
    <property type="entry name" value="Tetracycline Repressor, domain 2"/>
    <property type="match status" value="1"/>
</dbReference>